<evidence type="ECO:0000256" key="3">
    <source>
        <dbReference type="ARBA" id="ARBA00022989"/>
    </source>
</evidence>
<dbReference type="PANTHER" id="PTHR24225">
    <property type="entry name" value="CHEMOTACTIC RECEPTOR"/>
    <property type="match status" value="1"/>
</dbReference>
<keyword evidence="2 9" id="KW-0812">Transmembrane</keyword>
<name>A0A1V0S7P5_CNPV</name>
<dbReference type="GO" id="GO:0007204">
    <property type="term" value="P:positive regulation of cytosolic calcium ion concentration"/>
    <property type="evidence" value="ECO:0007669"/>
    <property type="project" value="TreeGrafter"/>
</dbReference>
<dbReference type="Proteomes" id="UP000315116">
    <property type="component" value="Segment"/>
</dbReference>
<accession>A0A1V0S7P5</accession>
<dbReference type="GO" id="GO:0004875">
    <property type="term" value="F:complement receptor activity"/>
    <property type="evidence" value="ECO:0007669"/>
    <property type="project" value="TreeGrafter"/>
</dbReference>
<evidence type="ECO:0000256" key="9">
    <source>
        <dbReference type="SAM" id="Phobius"/>
    </source>
</evidence>
<dbReference type="SUPFAM" id="SSF81321">
    <property type="entry name" value="Family A G protein-coupled receptor-like"/>
    <property type="match status" value="1"/>
</dbReference>
<evidence type="ECO:0000256" key="7">
    <source>
        <dbReference type="ARBA" id="ARBA00023224"/>
    </source>
</evidence>
<dbReference type="GO" id="GO:0004930">
    <property type="term" value="F:G protein-coupled receptor activity"/>
    <property type="evidence" value="ECO:0007669"/>
    <property type="project" value="UniProtKB-KW"/>
</dbReference>
<dbReference type="Pfam" id="PF00001">
    <property type="entry name" value="7tm_1"/>
    <property type="match status" value="1"/>
</dbReference>
<evidence type="ECO:0000256" key="4">
    <source>
        <dbReference type="ARBA" id="ARBA00023040"/>
    </source>
</evidence>
<dbReference type="Gene3D" id="1.20.1070.10">
    <property type="entry name" value="Rhodopsin 7-helix transmembrane proteins"/>
    <property type="match status" value="1"/>
</dbReference>
<proteinExistence type="inferred from homology"/>
<feature type="domain" description="G-protein coupled receptors family 1 profile" evidence="10">
    <location>
        <begin position="30"/>
        <end position="291"/>
    </location>
</feature>
<feature type="transmembrane region" description="Helical" evidence="9">
    <location>
        <begin position="272"/>
        <end position="294"/>
    </location>
</feature>
<evidence type="ECO:0000259" key="10">
    <source>
        <dbReference type="PROSITE" id="PS50262"/>
    </source>
</evidence>
<dbReference type="InterPro" id="IPR017452">
    <property type="entry name" value="GPCR_Rhodpsn_7TM"/>
</dbReference>
<keyword evidence="7" id="KW-0807">Transducer</keyword>
<sequence length="323" mass="37817">MDYEYYNNYSYIYNDIINSSPRRILPSKASYIIVLIIYFITFSIGISFNTAVIWLTGFKWPRSITTYLFLNLAVSNFLLVVCVPLEIIYILMDFHWPFGHFVCKTSSFIFHTGAYSSIFILMIISVDRYCSSFHIELCYVYRFQRIVSIIICIMWIISMTLSFPHYYFKTIQKMGDTVDCFDDFHKDRDISISIRNTLSSISFIAGYAIPGNIFIFCYYNLAVNNRRLSKGHFYTILLLMSAFFICWTPYNALKLSEIINSFYYYNADIIDINIISTSIVFLNSCINPIIYVFLSKFLQFNRVSIEDSLKLILSEETDNSNSV</sequence>
<feature type="transmembrane region" description="Helical" evidence="9">
    <location>
        <begin position="29"/>
        <end position="55"/>
    </location>
</feature>
<dbReference type="InterPro" id="IPR000826">
    <property type="entry name" value="Formyl_rcpt-rel"/>
</dbReference>
<evidence type="ECO:0000256" key="1">
    <source>
        <dbReference type="ARBA" id="ARBA00004141"/>
    </source>
</evidence>
<evidence type="ECO:0000313" key="11">
    <source>
        <dbReference type="EMBL" id="ARF02646.1"/>
    </source>
</evidence>
<dbReference type="PRINTS" id="PR00237">
    <property type="entry name" value="GPCRRHODOPSN"/>
</dbReference>
<keyword evidence="6" id="KW-0675">Receptor</keyword>
<evidence type="ECO:0000256" key="5">
    <source>
        <dbReference type="ARBA" id="ARBA00023136"/>
    </source>
</evidence>
<evidence type="ECO:0000256" key="6">
    <source>
        <dbReference type="ARBA" id="ARBA00023170"/>
    </source>
</evidence>
<keyword evidence="3 9" id="KW-1133">Transmembrane helix</keyword>
<protein>
    <submittedName>
        <fullName evidence="11">SWPV1-029</fullName>
    </submittedName>
</protein>
<comment type="similarity">
    <text evidence="8">Belongs to the chemokine-like receptor (CMKLR) family.</text>
</comment>
<reference evidence="11 12" key="1">
    <citation type="journal article" date="2017" name="BMC Genomics">
        <title>Genomic characterization of two novel pathogenic avipoxviruses isolated from pacific shearwaters (Ardenna spp.).</title>
        <authorList>
            <person name="Sarker S."/>
            <person name="Das S."/>
            <person name="Lavers J.L."/>
            <person name="Hutton I."/>
            <person name="Helbig K."/>
            <person name="Imbery J."/>
            <person name="Upton C."/>
            <person name="Raidal S.R."/>
        </authorList>
    </citation>
    <scope>NUCLEOTIDE SEQUENCE [LARGE SCALE GENOMIC DNA]</scope>
    <source>
        <strain evidence="11 12">SWPV-1</strain>
    </source>
</reference>
<feature type="transmembrane region" description="Helical" evidence="9">
    <location>
        <begin position="146"/>
        <end position="168"/>
    </location>
</feature>
<dbReference type="PROSITE" id="PS50262">
    <property type="entry name" value="G_PROTEIN_RECEP_F1_2"/>
    <property type="match status" value="1"/>
</dbReference>
<keyword evidence="4" id="KW-0297">G-protein coupled receptor</keyword>
<dbReference type="InterPro" id="IPR000276">
    <property type="entry name" value="GPCR_Rhodpsn"/>
</dbReference>
<feature type="transmembrane region" description="Helical" evidence="9">
    <location>
        <begin position="67"/>
        <end position="92"/>
    </location>
</feature>
<dbReference type="GO" id="GO:0005886">
    <property type="term" value="C:plasma membrane"/>
    <property type="evidence" value="ECO:0007669"/>
    <property type="project" value="TreeGrafter"/>
</dbReference>
<feature type="transmembrane region" description="Helical" evidence="9">
    <location>
        <begin position="233"/>
        <end position="252"/>
    </location>
</feature>
<dbReference type="GO" id="GO:0007200">
    <property type="term" value="P:phospholipase C-activating G protein-coupled receptor signaling pathway"/>
    <property type="evidence" value="ECO:0007669"/>
    <property type="project" value="TreeGrafter"/>
</dbReference>
<dbReference type="EMBL" id="KX857216">
    <property type="protein sequence ID" value="ARF02646.1"/>
    <property type="molecule type" value="Genomic_DNA"/>
</dbReference>
<keyword evidence="5 9" id="KW-0472">Membrane</keyword>
<feature type="transmembrane region" description="Helical" evidence="9">
    <location>
        <begin position="201"/>
        <end position="221"/>
    </location>
</feature>
<comment type="subcellular location">
    <subcellularLocation>
        <location evidence="1">Membrane</location>
        <topology evidence="1">Multi-pass membrane protein</topology>
    </subcellularLocation>
</comment>
<evidence type="ECO:0000256" key="2">
    <source>
        <dbReference type="ARBA" id="ARBA00022692"/>
    </source>
</evidence>
<organism evidence="11 12">
    <name type="scientific">Shearwaterpox virus</name>
    <dbReference type="NCBI Taxonomy" id="1974596"/>
    <lineage>
        <taxon>Viruses</taxon>
        <taxon>Varidnaviria</taxon>
        <taxon>Bamfordvirae</taxon>
        <taxon>Nucleocytoviricota</taxon>
        <taxon>Pokkesviricetes</taxon>
        <taxon>Chitovirales</taxon>
        <taxon>Poxviridae</taxon>
        <taxon>Chordopoxvirinae</taxon>
        <taxon>Avipoxvirus</taxon>
        <taxon>Avipoxvirus canarypox</taxon>
        <taxon>Canarypox virus</taxon>
    </lineage>
</organism>
<evidence type="ECO:0000313" key="12">
    <source>
        <dbReference type="Proteomes" id="UP000315116"/>
    </source>
</evidence>
<evidence type="ECO:0000256" key="8">
    <source>
        <dbReference type="ARBA" id="ARBA00025736"/>
    </source>
</evidence>
<gene>
    <name evidence="11" type="primary">SWPV1-029</name>
</gene>
<dbReference type="PANTHER" id="PTHR24225:SF24">
    <property type="entry name" value="G-PROTEIN COUPLED RECEPTORS FAMILY 1 PROFILE DOMAIN-CONTAINING PROTEIN"/>
    <property type="match status" value="1"/>
</dbReference>
<feature type="transmembrane region" description="Helical" evidence="9">
    <location>
        <begin position="108"/>
        <end position="126"/>
    </location>
</feature>